<dbReference type="EMBL" id="UFRN01000002">
    <property type="protein sequence ID" value="SUT96192.1"/>
    <property type="molecule type" value="Genomic_DNA"/>
</dbReference>
<proteinExistence type="predicted"/>
<feature type="transmembrane region" description="Helical" evidence="5">
    <location>
        <begin position="432"/>
        <end position="453"/>
    </location>
</feature>
<feature type="transmembrane region" description="Helical" evidence="5">
    <location>
        <begin position="480"/>
        <end position="500"/>
    </location>
</feature>
<evidence type="ECO:0000256" key="3">
    <source>
        <dbReference type="ARBA" id="ARBA00022989"/>
    </source>
</evidence>
<evidence type="ECO:0000256" key="5">
    <source>
        <dbReference type="SAM" id="Phobius"/>
    </source>
</evidence>
<keyword evidence="4 5" id="KW-0472">Membrane</keyword>
<dbReference type="Proteomes" id="UP000254253">
    <property type="component" value="Unassembled WGS sequence"/>
</dbReference>
<dbReference type="InterPro" id="IPR011385">
    <property type="entry name" value="Site-sp_rcmbase"/>
</dbReference>
<name>A0A380U5N4_ACTLI</name>
<comment type="subcellular location">
    <subcellularLocation>
        <location evidence="1">Membrane</location>
        <topology evidence="1">Multi-pass membrane protein</topology>
    </subcellularLocation>
</comment>
<evidence type="ECO:0000256" key="1">
    <source>
        <dbReference type="ARBA" id="ARBA00004141"/>
    </source>
</evidence>
<evidence type="ECO:0000256" key="4">
    <source>
        <dbReference type="ARBA" id="ARBA00023136"/>
    </source>
</evidence>
<gene>
    <name evidence="6" type="ORF">NCTC4191_02133</name>
</gene>
<evidence type="ECO:0000313" key="6">
    <source>
        <dbReference type="EMBL" id="SUT96192.1"/>
    </source>
</evidence>
<protein>
    <submittedName>
        <fullName evidence="6">Site-specific recombinase</fullName>
    </submittedName>
</protein>
<reference evidence="6 7" key="1">
    <citation type="submission" date="2018-06" db="EMBL/GenBank/DDBJ databases">
        <authorList>
            <consortium name="Pathogen Informatics"/>
            <person name="Doyle S."/>
        </authorList>
    </citation>
    <scope>NUCLEOTIDE SEQUENCE [LARGE SCALE GENOMIC DNA]</scope>
    <source>
        <strain evidence="6 7">NCTC4191</strain>
    </source>
</reference>
<dbReference type="PIRSF" id="PIRSF015380">
    <property type="entry name" value="Site-sp_rcmb"/>
    <property type="match status" value="1"/>
</dbReference>
<keyword evidence="7" id="KW-1185">Reference proteome</keyword>
<organism evidence="6 7">
    <name type="scientific">Actinobacillus lignieresii</name>
    <dbReference type="NCBI Taxonomy" id="720"/>
    <lineage>
        <taxon>Bacteria</taxon>
        <taxon>Pseudomonadati</taxon>
        <taxon>Pseudomonadota</taxon>
        <taxon>Gammaproteobacteria</taxon>
        <taxon>Pasteurellales</taxon>
        <taxon>Pasteurellaceae</taxon>
        <taxon>Actinobacillus</taxon>
    </lineage>
</organism>
<dbReference type="RefSeq" id="WP_115591026.1">
    <property type="nucleotide sequence ID" value="NZ_LR134169.1"/>
</dbReference>
<feature type="transmembrane region" description="Helical" evidence="5">
    <location>
        <begin position="542"/>
        <end position="562"/>
    </location>
</feature>
<feature type="transmembrane region" description="Helical" evidence="5">
    <location>
        <begin position="591"/>
        <end position="619"/>
    </location>
</feature>
<feature type="transmembrane region" description="Helical" evidence="5">
    <location>
        <begin position="374"/>
        <end position="392"/>
    </location>
</feature>
<dbReference type="Gene3D" id="1.20.1080.10">
    <property type="entry name" value="Glycerol uptake facilitator protein"/>
    <property type="match status" value="1"/>
</dbReference>
<dbReference type="Pfam" id="PF10136">
    <property type="entry name" value="SpecificRecomb"/>
    <property type="match status" value="1"/>
</dbReference>
<accession>A0A380U5N4</accession>
<dbReference type="AlphaFoldDB" id="A0A380U5N4"/>
<sequence length="655" mass="74502">MPKINLNETTLLPFVSRQIEQNDAFTLLNGLCQWLRADKPEQAVEKLEFFTDLLKQQPELAQAVATLICRWLCQLRLYPILVSSGILGRQGFGREMRNRLYEKLNPSFKDVNDLRDVFILLFCDRHDVEWINAIPTKSWLNFLNTLDHSVSEQDRAWLYEHIRHEGLFAIKMLSIWIAAEDLEPELIRLDRTLLDADSPFVALQKEVFLWLAARRQNQYYDDSHLQVMFNQSRELVERLQKKGSIAGSSLGVAHLLERLSQTLDRLSMLMELFSTNRVARLRVLQITKMLAEASAKQHSISDLWKQSVKMLSRSITQHTSDHGEHYITRDKKEYFSMFYSAAGGGVLIALMALFKVYLGGIIDDKVWKGIAEGLNYGIGFTIIFMLHFTVATKQPAMTAARFAEAVERNPQGSAVNMKLAQLLVDVLRSQSIAVLGNVIVSMSVAALIAYGYAEHTGKALLDSEMVQYQLSSIDPTKGTLWFAAIAGLWLFCSGIISGYFDNRSNYLNTRMRLRQHPWLKAIFPLSVREKFADYVHDNIGSIIGNLGFGMLLGITGVIGYWLGLPLDIRHVAFSSANVGYTVVSESLGWQVLLQSICFVLMIGAVNLIVSFSLTLWIALRSRNTEIDSWREILKCLWEIIRKRPLSLFLPVQLNK</sequence>
<feature type="transmembrane region" description="Helical" evidence="5">
    <location>
        <begin position="334"/>
        <end position="354"/>
    </location>
</feature>
<evidence type="ECO:0000313" key="7">
    <source>
        <dbReference type="Proteomes" id="UP000254253"/>
    </source>
</evidence>
<dbReference type="GO" id="GO:0016020">
    <property type="term" value="C:membrane"/>
    <property type="evidence" value="ECO:0007669"/>
    <property type="project" value="UniProtKB-SubCell"/>
</dbReference>
<dbReference type="InterPro" id="IPR023271">
    <property type="entry name" value="Aquaporin-like"/>
</dbReference>
<evidence type="ECO:0000256" key="2">
    <source>
        <dbReference type="ARBA" id="ARBA00022692"/>
    </source>
</evidence>
<keyword evidence="3 5" id="KW-1133">Transmembrane helix</keyword>
<keyword evidence="2 5" id="KW-0812">Transmembrane</keyword>